<dbReference type="GO" id="GO:0003700">
    <property type="term" value="F:DNA-binding transcription factor activity"/>
    <property type="evidence" value="ECO:0007669"/>
    <property type="project" value="TreeGrafter"/>
</dbReference>
<keyword evidence="4" id="KW-0539">Nucleus</keyword>
<dbReference type="Gene3D" id="4.10.280.10">
    <property type="entry name" value="Helix-loop-helix DNA-binding domain"/>
    <property type="match status" value="1"/>
</dbReference>
<dbReference type="InterPro" id="IPR036638">
    <property type="entry name" value="HLH_DNA-bd_sf"/>
</dbReference>
<evidence type="ECO:0000256" key="3">
    <source>
        <dbReference type="ARBA" id="ARBA00023163"/>
    </source>
</evidence>
<protein>
    <submittedName>
        <fullName evidence="7">Transcription factor bHLH61</fullName>
    </submittedName>
</protein>
<evidence type="ECO:0000256" key="1">
    <source>
        <dbReference type="ARBA" id="ARBA00004123"/>
    </source>
</evidence>
<evidence type="ECO:0000259" key="6">
    <source>
        <dbReference type="Pfam" id="PF22754"/>
    </source>
</evidence>
<feature type="coiled-coil region" evidence="5">
    <location>
        <begin position="12"/>
        <end position="39"/>
    </location>
</feature>
<comment type="subcellular location">
    <subcellularLocation>
        <location evidence="1">Nucleus</location>
    </subcellularLocation>
</comment>
<dbReference type="GO" id="GO:0005634">
    <property type="term" value="C:nucleus"/>
    <property type="evidence" value="ECO:0007669"/>
    <property type="project" value="UniProtKB-SubCell"/>
</dbReference>
<dbReference type="Pfam" id="PF22754">
    <property type="entry name" value="bHLH-TF_ACT-like_plant"/>
    <property type="match status" value="1"/>
</dbReference>
<keyword evidence="5" id="KW-0175">Coiled coil</keyword>
<dbReference type="Proteomes" id="UP000634136">
    <property type="component" value="Unassembled WGS sequence"/>
</dbReference>
<keyword evidence="3" id="KW-0804">Transcription</keyword>
<evidence type="ECO:0000313" key="8">
    <source>
        <dbReference type="Proteomes" id="UP000634136"/>
    </source>
</evidence>
<organism evidence="7 8">
    <name type="scientific">Senna tora</name>
    <dbReference type="NCBI Taxonomy" id="362788"/>
    <lineage>
        <taxon>Eukaryota</taxon>
        <taxon>Viridiplantae</taxon>
        <taxon>Streptophyta</taxon>
        <taxon>Embryophyta</taxon>
        <taxon>Tracheophyta</taxon>
        <taxon>Spermatophyta</taxon>
        <taxon>Magnoliopsida</taxon>
        <taxon>eudicotyledons</taxon>
        <taxon>Gunneridae</taxon>
        <taxon>Pentapetalae</taxon>
        <taxon>rosids</taxon>
        <taxon>fabids</taxon>
        <taxon>Fabales</taxon>
        <taxon>Fabaceae</taxon>
        <taxon>Caesalpinioideae</taxon>
        <taxon>Cassia clade</taxon>
        <taxon>Senna</taxon>
    </lineage>
</organism>
<keyword evidence="2" id="KW-0805">Transcription regulation</keyword>
<dbReference type="InterPro" id="IPR051358">
    <property type="entry name" value="TF_AMS/ICE1/BHLH6-like"/>
</dbReference>
<dbReference type="EMBL" id="JAAIUW010000005">
    <property type="protein sequence ID" value="KAF7830898.1"/>
    <property type="molecule type" value="Genomic_DNA"/>
</dbReference>
<name>A0A834WR51_9FABA</name>
<proteinExistence type="predicted"/>
<evidence type="ECO:0000256" key="2">
    <source>
        <dbReference type="ARBA" id="ARBA00023015"/>
    </source>
</evidence>
<evidence type="ECO:0000313" key="7">
    <source>
        <dbReference type="EMBL" id="KAF7830898.1"/>
    </source>
</evidence>
<dbReference type="PANTHER" id="PTHR31945">
    <property type="entry name" value="TRANSCRIPTION FACTOR SCREAM2-RELATED"/>
    <property type="match status" value="1"/>
</dbReference>
<dbReference type="OrthoDB" id="1917523at2759"/>
<sequence>MVGWQINKASIIMDATKYIEELKQKVERLNQDVATTSNDQNPLPMVRVERVEKGMVINVNSGKSCPGLLVPLLEAFDEMGLTVMEARDDEEGESIDAEAVREAVGRAIKNWRESSDHQM</sequence>
<dbReference type="AlphaFoldDB" id="A0A834WR51"/>
<comment type="caution">
    <text evidence="7">The sequence shown here is derived from an EMBL/GenBank/DDBJ whole genome shotgun (WGS) entry which is preliminary data.</text>
</comment>
<dbReference type="GO" id="GO:0043565">
    <property type="term" value="F:sequence-specific DNA binding"/>
    <property type="evidence" value="ECO:0007669"/>
    <property type="project" value="TreeGrafter"/>
</dbReference>
<dbReference type="PANTHER" id="PTHR31945:SF5">
    <property type="entry name" value="TRANSCRIPTION FACTOR SCREAM-LIKE PROTEIN"/>
    <property type="match status" value="1"/>
</dbReference>
<reference evidence="7" key="1">
    <citation type="submission" date="2020-09" db="EMBL/GenBank/DDBJ databases">
        <title>Genome-Enabled Discovery of Anthraquinone Biosynthesis in Senna tora.</title>
        <authorList>
            <person name="Kang S.-H."/>
            <person name="Pandey R.P."/>
            <person name="Lee C.-M."/>
            <person name="Sim J.-S."/>
            <person name="Jeong J.-T."/>
            <person name="Choi B.-S."/>
            <person name="Jung M."/>
            <person name="Ginzburg D."/>
            <person name="Zhao K."/>
            <person name="Won S.Y."/>
            <person name="Oh T.-J."/>
            <person name="Yu Y."/>
            <person name="Kim N.-H."/>
            <person name="Lee O.R."/>
            <person name="Lee T.-H."/>
            <person name="Bashyal P."/>
            <person name="Kim T.-S."/>
            <person name="Lee W.-H."/>
            <person name="Kawkins C."/>
            <person name="Kim C.-K."/>
            <person name="Kim J.S."/>
            <person name="Ahn B.O."/>
            <person name="Rhee S.Y."/>
            <person name="Sohng J.K."/>
        </authorList>
    </citation>
    <scope>NUCLEOTIDE SEQUENCE</scope>
    <source>
        <tissue evidence="7">Leaf</tissue>
    </source>
</reference>
<evidence type="ECO:0000256" key="4">
    <source>
        <dbReference type="ARBA" id="ARBA00023242"/>
    </source>
</evidence>
<dbReference type="InterPro" id="IPR054502">
    <property type="entry name" value="bHLH-TF_ACT-like_plant"/>
</dbReference>
<evidence type="ECO:0000256" key="5">
    <source>
        <dbReference type="SAM" id="Coils"/>
    </source>
</evidence>
<keyword evidence="8" id="KW-1185">Reference proteome</keyword>
<feature type="domain" description="Plant bHLH transcription factor ACT-like" evidence="6">
    <location>
        <begin position="45"/>
        <end position="108"/>
    </location>
</feature>
<dbReference type="GO" id="GO:0046983">
    <property type="term" value="F:protein dimerization activity"/>
    <property type="evidence" value="ECO:0007669"/>
    <property type="project" value="InterPro"/>
</dbReference>
<accession>A0A834WR51</accession>
<gene>
    <name evidence="7" type="ORF">G2W53_013231</name>
</gene>